<dbReference type="GO" id="GO:0000287">
    <property type="term" value="F:magnesium ion binding"/>
    <property type="evidence" value="ECO:0007669"/>
    <property type="project" value="InterPro"/>
</dbReference>
<evidence type="ECO:0008006" key="3">
    <source>
        <dbReference type="Google" id="ProtNLM"/>
    </source>
</evidence>
<dbReference type="SUPFAM" id="SSF56214">
    <property type="entry name" value="4'-phosphopantetheinyl transferase"/>
    <property type="match status" value="1"/>
</dbReference>
<evidence type="ECO:0000313" key="1">
    <source>
        <dbReference type="EMBL" id="PKR57748.1"/>
    </source>
</evidence>
<evidence type="ECO:0000313" key="2">
    <source>
        <dbReference type="Proteomes" id="UP000233332"/>
    </source>
</evidence>
<dbReference type="EMBL" id="NXGX01000005">
    <property type="protein sequence ID" value="PKR57748.1"/>
    <property type="molecule type" value="Genomic_DNA"/>
</dbReference>
<dbReference type="Proteomes" id="UP000233332">
    <property type="component" value="Unassembled WGS sequence"/>
</dbReference>
<accession>A0A2N3L4L5</accession>
<dbReference type="GO" id="GO:0008897">
    <property type="term" value="F:holo-[acyl-carrier-protein] synthase activity"/>
    <property type="evidence" value="ECO:0007669"/>
    <property type="project" value="InterPro"/>
</dbReference>
<keyword evidence="2" id="KW-1185">Reference proteome</keyword>
<proteinExistence type="predicted"/>
<reference evidence="1 2" key="1">
    <citation type="submission" date="2017-09" db="EMBL/GenBank/DDBJ databases">
        <title>Biodiversity and function of Thalassospira species in the particle-attached aromatic-hydrocarbon-degrading consortia from the surface seawater of the China South Sea.</title>
        <authorList>
            <person name="Dong C."/>
            <person name="Lai Q."/>
            <person name="Shao Z."/>
        </authorList>
    </citation>
    <scope>NUCLEOTIDE SEQUENCE [LARGE SCALE GENOMIC DNA]</scope>
    <source>
        <strain evidence="1 2">139Z-12</strain>
    </source>
</reference>
<dbReference type="AlphaFoldDB" id="A0A2N3L4L5"/>
<name>A0A2N3L4L5_9PROT</name>
<gene>
    <name evidence="1" type="ORF">COO92_13310</name>
</gene>
<protein>
    <recommendedName>
        <fullName evidence="3">4'-phosphopantetheinyl transferase domain-containing protein</fullName>
    </recommendedName>
</protein>
<dbReference type="InterPro" id="IPR037143">
    <property type="entry name" value="4-PPantetheinyl_Trfase_dom_sf"/>
</dbReference>
<comment type="caution">
    <text evidence="1">The sequence shown here is derived from an EMBL/GenBank/DDBJ whole genome shotgun (WGS) entry which is preliminary data.</text>
</comment>
<dbReference type="Gene3D" id="3.90.470.20">
    <property type="entry name" value="4'-phosphopantetheinyl transferase domain"/>
    <property type="match status" value="1"/>
</dbReference>
<organism evidence="1 2">
    <name type="scientific">Thalassospira lohafexi</name>
    <dbReference type="NCBI Taxonomy" id="744227"/>
    <lineage>
        <taxon>Bacteria</taxon>
        <taxon>Pseudomonadati</taxon>
        <taxon>Pseudomonadota</taxon>
        <taxon>Alphaproteobacteria</taxon>
        <taxon>Rhodospirillales</taxon>
        <taxon>Thalassospiraceae</taxon>
        <taxon>Thalassospira</taxon>
    </lineage>
</organism>
<sequence length="258" mass="28374">MTASDAVKLQSFDLLRPTQSGSFDADKILRATLAVVDLDVLTPEDRAGLITSSFHMRETDRLEGFKHARRRDSFVAGRLAAKLALQHYCPDLDPSDVSVENGVFDQPIMISESGKCDIAQLGVSISHSQSYGAALIFHRAHPMGIDVDVPSQEDVGPVLAGLDQKTRSQCDRLALSDFQAASLLWVARESLAKTLTTAMMSPLALYTPSEITQKDACFILRYENFGQYQTHVWPGAKAWLALTMPARTEFEGSGPSWR</sequence>
<dbReference type="RefSeq" id="WP_101302848.1">
    <property type="nucleotide sequence ID" value="NZ_NXGX01000005.1"/>
</dbReference>